<keyword evidence="1" id="KW-0812">Transmembrane</keyword>
<evidence type="ECO:0000256" key="1">
    <source>
        <dbReference type="SAM" id="Phobius"/>
    </source>
</evidence>
<accession>A0A8S5M4Y6</accession>
<keyword evidence="1" id="KW-1133">Transmembrane helix</keyword>
<dbReference type="EMBL" id="BK014822">
    <property type="protein sequence ID" value="DAD77286.1"/>
    <property type="molecule type" value="Genomic_DNA"/>
</dbReference>
<keyword evidence="1" id="KW-0472">Membrane</keyword>
<feature type="transmembrane region" description="Helical" evidence="1">
    <location>
        <begin position="34"/>
        <end position="50"/>
    </location>
</feature>
<reference evidence="2" key="1">
    <citation type="journal article" date="2021" name="Proc. Natl. Acad. Sci. U.S.A.">
        <title>A Catalog of Tens of Thousands of Viruses from Human Metagenomes Reveals Hidden Associations with Chronic Diseases.</title>
        <authorList>
            <person name="Tisza M.J."/>
            <person name="Buck C.B."/>
        </authorList>
    </citation>
    <scope>NUCLEOTIDE SEQUENCE</scope>
    <source>
        <strain evidence="2">CtEQg15</strain>
    </source>
</reference>
<evidence type="ECO:0000313" key="2">
    <source>
        <dbReference type="EMBL" id="DAD77286.1"/>
    </source>
</evidence>
<proteinExistence type="predicted"/>
<organism evidence="2">
    <name type="scientific">Siphoviridae sp. ctEQg15</name>
    <dbReference type="NCBI Taxonomy" id="2826205"/>
    <lineage>
        <taxon>Viruses</taxon>
        <taxon>Duplodnaviria</taxon>
        <taxon>Heunggongvirae</taxon>
        <taxon>Uroviricota</taxon>
        <taxon>Caudoviricetes</taxon>
    </lineage>
</organism>
<name>A0A8S5M4Y6_9CAUD</name>
<dbReference type="PROSITE" id="PS51257">
    <property type="entry name" value="PROKAR_LIPOPROTEIN"/>
    <property type="match status" value="1"/>
</dbReference>
<protein>
    <submittedName>
        <fullName evidence="2">N-terminal domain in RTX protein</fullName>
    </submittedName>
</protein>
<sequence>MKVNYTKTALALIITVAVVLIVLCACGLPVVEVTIAWIGLLATALGVYQWKTKNENRAKYAQKFMDEWAEKYGPDSVAQIMEIVLKD</sequence>